<evidence type="ECO:0000313" key="2">
    <source>
        <dbReference type="Proteomes" id="UP000185860"/>
    </source>
</evidence>
<gene>
    <name evidence="1" type="ORF">NIES2119_31330</name>
</gene>
<dbReference type="EMBL" id="MRCE01000069">
    <property type="protein sequence ID" value="OKH30227.1"/>
    <property type="molecule type" value="Genomic_DNA"/>
</dbReference>
<dbReference type="Proteomes" id="UP000185860">
    <property type="component" value="Unassembled WGS sequence"/>
</dbReference>
<comment type="caution">
    <text evidence="1">The sequence shown here is derived from an EMBL/GenBank/DDBJ whole genome shotgun (WGS) entry which is preliminary data.</text>
</comment>
<name>A0A1U7I2E4_9CYAN</name>
<dbReference type="STRING" id="454136.NIES2119_31330"/>
<organism evidence="1 2">
    <name type="scientific">[Phormidium ambiguum] IAM M-71</name>
    <dbReference type="NCBI Taxonomy" id="454136"/>
    <lineage>
        <taxon>Bacteria</taxon>
        <taxon>Bacillati</taxon>
        <taxon>Cyanobacteriota</taxon>
        <taxon>Cyanophyceae</taxon>
        <taxon>Oscillatoriophycideae</taxon>
        <taxon>Aerosakkonematales</taxon>
        <taxon>Aerosakkonemataceae</taxon>
        <taxon>Floridanema</taxon>
    </lineage>
</organism>
<dbReference type="RefSeq" id="WP_073597407.1">
    <property type="nucleotide sequence ID" value="NZ_MRCE01000069.1"/>
</dbReference>
<evidence type="ECO:0000313" key="1">
    <source>
        <dbReference type="EMBL" id="OKH30227.1"/>
    </source>
</evidence>
<protein>
    <submittedName>
        <fullName evidence="1">Uncharacterized protein</fullName>
    </submittedName>
</protein>
<sequence>MSTITKINSFAAESIVQRLAITAGAKPVRFETRQLVRIAKATRLGWQRLKKAFPYLLSEYGQHTRNGRYVVEWDAVPAAIILDYVYGLDAVFLWRGWCIGIDATTNSNAVAQKQSKLALLQPLLQALQIDRAVVAQVGSQADRTEFIQNLRCVIQGETLIQL</sequence>
<dbReference type="AlphaFoldDB" id="A0A1U7I2E4"/>
<dbReference type="OrthoDB" id="423841at2"/>
<reference evidence="1 2" key="1">
    <citation type="submission" date="2016-11" db="EMBL/GenBank/DDBJ databases">
        <title>Draft Genome Sequences of Nine Cyanobacterial Strains from Diverse Habitats.</title>
        <authorList>
            <person name="Zhu T."/>
            <person name="Hou S."/>
            <person name="Lu X."/>
            <person name="Hess W.R."/>
        </authorList>
    </citation>
    <scope>NUCLEOTIDE SEQUENCE [LARGE SCALE GENOMIC DNA]</scope>
    <source>
        <strain evidence="1 2">IAM M-71</strain>
    </source>
</reference>
<proteinExistence type="predicted"/>
<accession>A0A1U7I2E4</accession>